<organism evidence="8 9">
    <name type="scientific">Catellatospora aurea</name>
    <dbReference type="NCBI Taxonomy" id="1337874"/>
    <lineage>
        <taxon>Bacteria</taxon>
        <taxon>Bacillati</taxon>
        <taxon>Actinomycetota</taxon>
        <taxon>Actinomycetes</taxon>
        <taxon>Micromonosporales</taxon>
        <taxon>Micromonosporaceae</taxon>
        <taxon>Catellatospora</taxon>
    </lineage>
</organism>
<dbReference type="Gene3D" id="3.40.50.150">
    <property type="entry name" value="Vaccinia Virus protein VP39"/>
    <property type="match status" value="2"/>
</dbReference>
<protein>
    <recommendedName>
        <fullName evidence="7">Cytosine-specific methyltransferase</fullName>
        <ecNumber evidence="7">2.1.1.37</ecNumber>
    </recommendedName>
</protein>
<keyword evidence="9" id="KW-1185">Reference proteome</keyword>
<comment type="catalytic activity">
    <reaction evidence="7">
        <text>a 2'-deoxycytidine in DNA + S-adenosyl-L-methionine = a 5-methyl-2'-deoxycytidine in DNA + S-adenosyl-L-homocysteine + H(+)</text>
        <dbReference type="Rhea" id="RHEA:13681"/>
        <dbReference type="Rhea" id="RHEA-COMP:11369"/>
        <dbReference type="Rhea" id="RHEA-COMP:11370"/>
        <dbReference type="ChEBI" id="CHEBI:15378"/>
        <dbReference type="ChEBI" id="CHEBI:57856"/>
        <dbReference type="ChEBI" id="CHEBI:59789"/>
        <dbReference type="ChEBI" id="CHEBI:85452"/>
        <dbReference type="ChEBI" id="CHEBI:85454"/>
        <dbReference type="EC" id="2.1.1.37"/>
    </reaction>
</comment>
<evidence type="ECO:0000256" key="4">
    <source>
        <dbReference type="ARBA" id="ARBA00022747"/>
    </source>
</evidence>
<evidence type="ECO:0000313" key="9">
    <source>
        <dbReference type="Proteomes" id="UP001596392"/>
    </source>
</evidence>
<dbReference type="Pfam" id="PF00145">
    <property type="entry name" value="DNA_methylase"/>
    <property type="match status" value="1"/>
</dbReference>
<dbReference type="PROSITE" id="PS00095">
    <property type="entry name" value="C5_MTASE_2"/>
    <property type="match status" value="1"/>
</dbReference>
<dbReference type="SUPFAM" id="SSF53335">
    <property type="entry name" value="S-adenosyl-L-methionine-dependent methyltransferases"/>
    <property type="match status" value="1"/>
</dbReference>
<dbReference type="EC" id="2.1.1.37" evidence="7"/>
<evidence type="ECO:0000256" key="2">
    <source>
        <dbReference type="ARBA" id="ARBA00022679"/>
    </source>
</evidence>
<keyword evidence="3 5" id="KW-0949">S-adenosyl-L-methionine</keyword>
<dbReference type="PROSITE" id="PS51679">
    <property type="entry name" value="SAM_MT_C5"/>
    <property type="match status" value="1"/>
</dbReference>
<dbReference type="RefSeq" id="WP_376804368.1">
    <property type="nucleotide sequence ID" value="NZ_JBHTAC010000001.1"/>
</dbReference>
<dbReference type="Proteomes" id="UP001596392">
    <property type="component" value="Unassembled WGS sequence"/>
</dbReference>
<dbReference type="EMBL" id="JBHTAC010000001">
    <property type="protein sequence ID" value="MFC7240851.1"/>
    <property type="molecule type" value="Genomic_DNA"/>
</dbReference>
<keyword evidence="2 5" id="KW-0808">Transferase</keyword>
<gene>
    <name evidence="8" type="ORF">ACFQO7_00025</name>
</gene>
<accession>A0ABW2GMU8</accession>
<feature type="active site" evidence="5">
    <location>
        <position position="84"/>
    </location>
</feature>
<sequence>MSREEPGKRPTVVEICAGAGGQSLGLERAGFDHELAIELDPSAAATLKHNRPDWDVRVGDVADLNVWNPDDHPDVDLLAGGVPCPPFSIAGKQLGANDERDLFAWAVELCGQMQPKALLLENVRGLSSNRFAAYRQHVLDQLHEYGYIGEWKLLHASDFRVPQLRPRFVLVALRREHAEYFSWPERSAIDAPTVGEALKDLMAAGGWEGAEDWAKSADDIAPTIVGGSKKHGGADLGPTRAKRRWAELGVDGLGVADEAPGPGWVPAANAPGPKLTTEMVARLQGWAGDSEWEFTGRKTARYRQVGNAFPPPVAEAVGRAILQALHKQGPRRVLLESVKSSHDPVYTLLRQSERQLTSEQIIAKLAKAGTQMTMSELERHLGHLGRDFELDVVERKSGELAYGIGGFKAFVGQQDHQRHDLFAQHRSRIS</sequence>
<dbReference type="InterPro" id="IPR031303">
    <property type="entry name" value="C5_meth_CS"/>
</dbReference>
<dbReference type="GO" id="GO:0003886">
    <property type="term" value="F:DNA (cytosine-5-)-methyltransferase activity"/>
    <property type="evidence" value="ECO:0007669"/>
    <property type="project" value="UniProtKB-EC"/>
</dbReference>
<proteinExistence type="inferred from homology"/>
<dbReference type="PANTHER" id="PTHR10629:SF52">
    <property type="entry name" value="DNA (CYTOSINE-5)-METHYLTRANSFERASE 1"/>
    <property type="match status" value="1"/>
</dbReference>
<dbReference type="InterPro" id="IPR001525">
    <property type="entry name" value="C5_MeTfrase"/>
</dbReference>
<reference evidence="9" key="1">
    <citation type="journal article" date="2019" name="Int. J. Syst. Evol. Microbiol.">
        <title>The Global Catalogue of Microorganisms (GCM) 10K type strain sequencing project: providing services to taxonomists for standard genome sequencing and annotation.</title>
        <authorList>
            <consortium name="The Broad Institute Genomics Platform"/>
            <consortium name="The Broad Institute Genome Sequencing Center for Infectious Disease"/>
            <person name="Wu L."/>
            <person name="Ma J."/>
        </authorList>
    </citation>
    <scope>NUCLEOTIDE SEQUENCE [LARGE SCALE GENOMIC DNA]</scope>
    <source>
        <strain evidence="9">CGMCC 1.9106</strain>
    </source>
</reference>
<evidence type="ECO:0000256" key="1">
    <source>
        <dbReference type="ARBA" id="ARBA00022603"/>
    </source>
</evidence>
<evidence type="ECO:0000256" key="7">
    <source>
        <dbReference type="RuleBase" id="RU000417"/>
    </source>
</evidence>
<dbReference type="InterPro" id="IPR050390">
    <property type="entry name" value="C5-Methyltransferase"/>
</dbReference>
<dbReference type="CDD" id="cd00315">
    <property type="entry name" value="Cyt_C5_DNA_methylase"/>
    <property type="match status" value="1"/>
</dbReference>
<comment type="similarity">
    <text evidence="5 6">Belongs to the class I-like SAM-binding methyltransferase superfamily. C5-methyltransferase family.</text>
</comment>
<keyword evidence="1 5" id="KW-0489">Methyltransferase</keyword>
<dbReference type="PROSITE" id="PS00094">
    <property type="entry name" value="C5_MTASE_1"/>
    <property type="match status" value="1"/>
</dbReference>
<dbReference type="PANTHER" id="PTHR10629">
    <property type="entry name" value="CYTOSINE-SPECIFIC METHYLTRANSFERASE"/>
    <property type="match status" value="1"/>
</dbReference>
<name>A0ABW2GMU8_9ACTN</name>
<dbReference type="PRINTS" id="PR00105">
    <property type="entry name" value="C5METTRFRASE"/>
</dbReference>
<dbReference type="InterPro" id="IPR029063">
    <property type="entry name" value="SAM-dependent_MTases_sf"/>
</dbReference>
<evidence type="ECO:0000313" key="8">
    <source>
        <dbReference type="EMBL" id="MFC7240851.1"/>
    </source>
</evidence>
<comment type="caution">
    <text evidence="8">The sequence shown here is derived from an EMBL/GenBank/DDBJ whole genome shotgun (WGS) entry which is preliminary data.</text>
</comment>
<evidence type="ECO:0000256" key="6">
    <source>
        <dbReference type="RuleBase" id="RU000416"/>
    </source>
</evidence>
<evidence type="ECO:0000256" key="5">
    <source>
        <dbReference type="PROSITE-ProRule" id="PRU01016"/>
    </source>
</evidence>
<evidence type="ECO:0000256" key="3">
    <source>
        <dbReference type="ARBA" id="ARBA00022691"/>
    </source>
</evidence>
<keyword evidence="4" id="KW-0680">Restriction system</keyword>
<dbReference type="GO" id="GO:0032259">
    <property type="term" value="P:methylation"/>
    <property type="evidence" value="ECO:0007669"/>
    <property type="project" value="UniProtKB-KW"/>
</dbReference>
<dbReference type="NCBIfam" id="TIGR00675">
    <property type="entry name" value="dcm"/>
    <property type="match status" value="1"/>
</dbReference>
<dbReference type="InterPro" id="IPR018117">
    <property type="entry name" value="C5_DNA_meth_AS"/>
</dbReference>